<name>G5KH48_9STRE</name>
<comment type="caution">
    <text evidence="1">The sequence shown here is derived from an EMBL/GenBank/DDBJ whole genome shotgun (WGS) entry which is preliminary data.</text>
</comment>
<sequence length="123" mass="14068">MLNKALVAYINQNAITTNANVEILKRNAETIRKNIAILETYHSTANRNVEAKPSSALMDPNTPTLADLKNEGYNLKDYTKVNLTDYYKNDVDLRQVSDLATLKEKADEAYRLYAKQIRFNLKQ</sequence>
<dbReference type="Proteomes" id="UP000005388">
    <property type="component" value="Unassembled WGS sequence"/>
</dbReference>
<accession>G5KH48</accession>
<evidence type="ECO:0000313" key="2">
    <source>
        <dbReference type="Proteomes" id="UP000005388"/>
    </source>
</evidence>
<proteinExistence type="predicted"/>
<dbReference type="RefSeq" id="WP_006739370.1">
    <property type="nucleotide sequence ID" value="NZ_AEUZ02000001.1"/>
</dbReference>
<dbReference type="STRING" id="764291.STRUR_0140"/>
<gene>
    <name evidence="1" type="ORF">STRUR_0140</name>
</gene>
<organism evidence="1 2">
    <name type="scientific">Streptococcus urinalis 2285-97</name>
    <dbReference type="NCBI Taxonomy" id="764291"/>
    <lineage>
        <taxon>Bacteria</taxon>
        <taxon>Bacillati</taxon>
        <taxon>Bacillota</taxon>
        <taxon>Bacilli</taxon>
        <taxon>Lactobacillales</taxon>
        <taxon>Streptococcaceae</taxon>
        <taxon>Streptococcus</taxon>
    </lineage>
</organism>
<dbReference type="EMBL" id="AEUZ02000001">
    <property type="protein sequence ID" value="EHJ56621.1"/>
    <property type="molecule type" value="Genomic_DNA"/>
</dbReference>
<protein>
    <submittedName>
        <fullName evidence="1">Uncharacterized protein</fullName>
    </submittedName>
</protein>
<keyword evidence="2" id="KW-1185">Reference proteome</keyword>
<reference evidence="1 2" key="1">
    <citation type="journal article" date="2014" name="Int. J. Syst. Evol. Microbiol.">
        <title>Phylogenomics and the dynamic genome evolution of the genus Streptococcus.</title>
        <authorList>
            <consortium name="The Broad Institute Genome Sequencing Platform"/>
            <person name="Richards V.P."/>
            <person name="Palmer S.R."/>
            <person name="Pavinski Bitar P.D."/>
            <person name="Qin X."/>
            <person name="Weinstock G.M."/>
            <person name="Highlander S.K."/>
            <person name="Town C.D."/>
            <person name="Burne R.A."/>
            <person name="Stanhope M.J."/>
        </authorList>
    </citation>
    <scope>NUCLEOTIDE SEQUENCE [LARGE SCALE GENOMIC DNA]</scope>
    <source>
        <strain evidence="1 2">2285-97</strain>
    </source>
</reference>
<dbReference type="AlphaFoldDB" id="G5KH48"/>
<evidence type="ECO:0000313" key="1">
    <source>
        <dbReference type="EMBL" id="EHJ56621.1"/>
    </source>
</evidence>